<evidence type="ECO:0000256" key="1">
    <source>
        <dbReference type="ARBA" id="ARBA00004173"/>
    </source>
</evidence>
<dbReference type="GO" id="GO:0005739">
    <property type="term" value="C:mitochondrion"/>
    <property type="evidence" value="ECO:0007669"/>
    <property type="project" value="UniProtKB-SubCell"/>
</dbReference>
<feature type="compositionally biased region" description="Basic and acidic residues" evidence="7">
    <location>
        <begin position="574"/>
        <end position="591"/>
    </location>
</feature>
<proteinExistence type="predicted"/>
<feature type="region of interest" description="Disordered" evidence="7">
    <location>
        <begin position="793"/>
        <end position="812"/>
    </location>
</feature>
<evidence type="ECO:0000256" key="2">
    <source>
        <dbReference type="ARBA" id="ARBA00004240"/>
    </source>
</evidence>
<feature type="region of interest" description="Disordered" evidence="7">
    <location>
        <begin position="878"/>
        <end position="910"/>
    </location>
</feature>
<feature type="compositionally biased region" description="Low complexity" evidence="7">
    <location>
        <begin position="723"/>
        <end position="735"/>
    </location>
</feature>
<name>A0A2J6QP20_9HELO</name>
<keyword evidence="4" id="KW-0256">Endoplasmic reticulum</keyword>
<dbReference type="PANTHER" id="PTHR48182:SF2">
    <property type="entry name" value="PROTEIN SERAC1"/>
    <property type="match status" value="1"/>
</dbReference>
<feature type="compositionally biased region" description="Polar residues" evidence="7">
    <location>
        <begin position="641"/>
        <end position="652"/>
    </location>
</feature>
<gene>
    <name evidence="8" type="ORF">NA56DRAFT_684409</name>
</gene>
<protein>
    <recommendedName>
        <fullName evidence="10">DUF676 domain-containing protein</fullName>
    </recommendedName>
</protein>
<dbReference type="AlphaFoldDB" id="A0A2J6QP20"/>
<evidence type="ECO:0000256" key="4">
    <source>
        <dbReference type="ARBA" id="ARBA00022824"/>
    </source>
</evidence>
<dbReference type="Proteomes" id="UP000235672">
    <property type="component" value="Unassembled WGS sequence"/>
</dbReference>
<dbReference type="InterPro" id="IPR052374">
    <property type="entry name" value="SERAC1"/>
</dbReference>
<feature type="compositionally biased region" description="Basic and acidic residues" evidence="7">
    <location>
        <begin position="897"/>
        <end position="910"/>
    </location>
</feature>
<evidence type="ECO:0000256" key="5">
    <source>
        <dbReference type="ARBA" id="ARBA00023128"/>
    </source>
</evidence>
<feature type="compositionally biased region" description="Basic and acidic residues" evidence="7">
    <location>
        <begin position="602"/>
        <end position="623"/>
    </location>
</feature>
<feature type="region of interest" description="Disordered" evidence="7">
    <location>
        <begin position="526"/>
        <end position="549"/>
    </location>
</feature>
<dbReference type="EMBL" id="KZ613465">
    <property type="protein sequence ID" value="PMD28011.1"/>
    <property type="molecule type" value="Genomic_DNA"/>
</dbReference>
<keyword evidence="5" id="KW-0496">Mitochondrion</keyword>
<dbReference type="SUPFAM" id="SSF53474">
    <property type="entry name" value="alpha/beta-Hydrolases"/>
    <property type="match status" value="1"/>
</dbReference>
<feature type="region of interest" description="Disordered" evidence="7">
    <location>
        <begin position="700"/>
        <end position="737"/>
    </location>
</feature>
<keyword evidence="6" id="KW-0472">Membrane</keyword>
<dbReference type="GO" id="GO:0005783">
    <property type="term" value="C:endoplasmic reticulum"/>
    <property type="evidence" value="ECO:0007669"/>
    <property type="project" value="UniProtKB-SubCell"/>
</dbReference>
<organism evidence="8 9">
    <name type="scientific">Hyaloscypha hepaticicola</name>
    <dbReference type="NCBI Taxonomy" id="2082293"/>
    <lineage>
        <taxon>Eukaryota</taxon>
        <taxon>Fungi</taxon>
        <taxon>Dikarya</taxon>
        <taxon>Ascomycota</taxon>
        <taxon>Pezizomycotina</taxon>
        <taxon>Leotiomycetes</taxon>
        <taxon>Helotiales</taxon>
        <taxon>Hyaloscyphaceae</taxon>
        <taxon>Hyaloscypha</taxon>
    </lineage>
</organism>
<keyword evidence="9" id="KW-1185">Reference proteome</keyword>
<evidence type="ECO:0008006" key="10">
    <source>
        <dbReference type="Google" id="ProtNLM"/>
    </source>
</evidence>
<accession>A0A2J6QP20</accession>
<evidence type="ECO:0000256" key="3">
    <source>
        <dbReference type="ARBA" id="ARBA00004370"/>
    </source>
</evidence>
<reference evidence="8 9" key="1">
    <citation type="submission" date="2016-05" db="EMBL/GenBank/DDBJ databases">
        <title>A degradative enzymes factory behind the ericoid mycorrhizal symbiosis.</title>
        <authorList>
            <consortium name="DOE Joint Genome Institute"/>
            <person name="Martino E."/>
            <person name="Morin E."/>
            <person name="Grelet G."/>
            <person name="Kuo A."/>
            <person name="Kohler A."/>
            <person name="Daghino S."/>
            <person name="Barry K."/>
            <person name="Choi C."/>
            <person name="Cichocki N."/>
            <person name="Clum A."/>
            <person name="Copeland A."/>
            <person name="Hainaut M."/>
            <person name="Haridas S."/>
            <person name="Labutti K."/>
            <person name="Lindquist E."/>
            <person name="Lipzen A."/>
            <person name="Khouja H.-R."/>
            <person name="Murat C."/>
            <person name="Ohm R."/>
            <person name="Olson A."/>
            <person name="Spatafora J."/>
            <person name="Veneault-Fourrey C."/>
            <person name="Henrissat B."/>
            <person name="Grigoriev I."/>
            <person name="Martin F."/>
            <person name="Perotto S."/>
        </authorList>
    </citation>
    <scope>NUCLEOTIDE SEQUENCE [LARGE SCALE GENOMIC DNA]</scope>
    <source>
        <strain evidence="8 9">UAMH 7357</strain>
    </source>
</reference>
<feature type="compositionally biased region" description="Polar residues" evidence="7">
    <location>
        <begin position="406"/>
        <end position="416"/>
    </location>
</feature>
<evidence type="ECO:0000256" key="7">
    <source>
        <dbReference type="SAM" id="MobiDB-lite"/>
    </source>
</evidence>
<dbReference type="Gene3D" id="3.40.50.1820">
    <property type="entry name" value="alpha/beta hydrolase"/>
    <property type="match status" value="1"/>
</dbReference>
<feature type="region of interest" description="Disordered" evidence="7">
    <location>
        <begin position="343"/>
        <end position="371"/>
    </location>
</feature>
<feature type="region of interest" description="Disordered" evidence="7">
    <location>
        <begin position="570"/>
        <end position="652"/>
    </location>
</feature>
<sequence>MFRKPKPTSVTGSNLSMVSENNQQGLAVLYEPSDNLDPPSFSIILVHGAAGSFLRSWTAENGCCWPRDLLPEDIGQLPLNGRTGRVLSWGYDAGLLSVGFSRSPSTATIHAHARGLLADVNHYRDQRVNTACPAAEKFGSGADTFQTIVNHKIIFIGHGTGGIIIQAALCESMMGTDNLYRNVAGILFMGTPHRGLELARTVSIMGSIVSGVGLGSKSPILKHLKPNSEVLQNVNMQFRRVLQRAPTGICSAFETRKTPSFGLIVDQPAATFGLAEEITLPLDADHRHLSKFLDNNDINYIRVFGLLQQWIKQIIEEDLHRENPMAEPAPKIDAVEIDEGIRNAKPQTPTNNNDNGSLVVQKWDGTTDNPPRWEPRAEDVAAMGPSQPFERTKVSNLRPWNPPRSFGSNSTTTEDGMNTISTVASSVSSDSHYDAHNRSAAGGTGVIKGLEAAASTTANATTPAPSTIITGVGAGIAGTALGVQVITARQTLATARNAATASESSANTAKDAFALNQQIFDYNKSKDQAAMVSKPKPPPNDGASPPSAGQVLELKDEMFPSLANVSLTFAGPSKKKDDGDQDGHWDGDYHHPTTGIENQPDIDQHQLGKENGRGKGKEIEKRVPKPSSAQRTLFDHGFKSSKPNFSTPGSGMSTSNNFTGIGGSDSGKIQTPGVLPSDDFGAVLVQQGDIVTSIATEENETQNNGGEIIDDAPKIGPEEDPAETITSEPSTETSTKNNILLAVVSDIPEEYRNSSLDPGHPAVVNVQLETATSDTIDKESRPAEQEIPIATESAVEHSTAGRDSEPALPFLSPIDESVDQSCVSPAKSTLEATENDEKGFPVPRLMESSKAVELTAISQSSHSKDYKLVSTTLPDWIVGSGEGGSGTPENGLITEDSQDHIGKLDHDEGL</sequence>
<feature type="region of interest" description="Disordered" evidence="7">
    <location>
        <begin position="391"/>
        <end position="416"/>
    </location>
</feature>
<evidence type="ECO:0000313" key="8">
    <source>
        <dbReference type="EMBL" id="PMD28011.1"/>
    </source>
</evidence>
<evidence type="ECO:0000256" key="6">
    <source>
        <dbReference type="ARBA" id="ARBA00023136"/>
    </source>
</evidence>
<dbReference type="OrthoDB" id="427518at2759"/>
<dbReference type="GO" id="GO:0016020">
    <property type="term" value="C:membrane"/>
    <property type="evidence" value="ECO:0007669"/>
    <property type="project" value="UniProtKB-SubCell"/>
</dbReference>
<evidence type="ECO:0000313" key="9">
    <source>
        <dbReference type="Proteomes" id="UP000235672"/>
    </source>
</evidence>
<dbReference type="PANTHER" id="PTHR48182">
    <property type="entry name" value="PROTEIN SERAC1"/>
    <property type="match status" value="1"/>
</dbReference>
<feature type="compositionally biased region" description="Polar residues" evidence="7">
    <location>
        <begin position="345"/>
        <end position="369"/>
    </location>
</feature>
<comment type="subcellular location">
    <subcellularLocation>
        <location evidence="2">Endoplasmic reticulum</location>
    </subcellularLocation>
    <subcellularLocation>
        <location evidence="3">Membrane</location>
    </subcellularLocation>
    <subcellularLocation>
        <location evidence="1">Mitochondrion</location>
    </subcellularLocation>
</comment>
<dbReference type="InterPro" id="IPR029058">
    <property type="entry name" value="AB_hydrolase_fold"/>
</dbReference>